<name>A0ACD1GU62_9EURO</name>
<dbReference type="Proteomes" id="UP000249661">
    <property type="component" value="Unassembled WGS sequence"/>
</dbReference>
<protein>
    <submittedName>
        <fullName evidence="1">Uncharacterized protein</fullName>
    </submittedName>
</protein>
<sequence>MLAFTKLMQPALLLALLCVLAAALPADQGANLNKRLVSKLMPMQRPNSYESQSIQQGKRSLLGDRPPRWRNGKRQDNLALALTLDDETSSQLALSASASASLS</sequence>
<evidence type="ECO:0000313" key="1">
    <source>
        <dbReference type="EMBL" id="RAH64898.1"/>
    </source>
</evidence>
<evidence type="ECO:0000313" key="2">
    <source>
        <dbReference type="Proteomes" id="UP000249661"/>
    </source>
</evidence>
<keyword evidence="2" id="KW-1185">Reference proteome</keyword>
<organism evidence="1 2">
    <name type="scientific">Aspergillus aculeatinus CBS 121060</name>
    <dbReference type="NCBI Taxonomy" id="1448322"/>
    <lineage>
        <taxon>Eukaryota</taxon>
        <taxon>Fungi</taxon>
        <taxon>Dikarya</taxon>
        <taxon>Ascomycota</taxon>
        <taxon>Pezizomycotina</taxon>
        <taxon>Eurotiomycetes</taxon>
        <taxon>Eurotiomycetidae</taxon>
        <taxon>Eurotiales</taxon>
        <taxon>Aspergillaceae</taxon>
        <taxon>Aspergillus</taxon>
        <taxon>Aspergillus subgen. Circumdati</taxon>
    </lineage>
</organism>
<reference evidence="1" key="1">
    <citation type="submission" date="2018-02" db="EMBL/GenBank/DDBJ databases">
        <title>The genomes of Aspergillus section Nigri reveals drivers in fungal speciation.</title>
        <authorList>
            <consortium name="DOE Joint Genome Institute"/>
            <person name="Vesth T.C."/>
            <person name="Nybo J."/>
            <person name="Theobald S."/>
            <person name="Brandl J."/>
            <person name="Frisvad J.C."/>
            <person name="Nielsen K.F."/>
            <person name="Lyhne E.K."/>
            <person name="Kogle M.E."/>
            <person name="Kuo A."/>
            <person name="Riley R."/>
            <person name="Clum A."/>
            <person name="Nolan M."/>
            <person name="Lipzen A."/>
            <person name="Salamov A."/>
            <person name="Henrissat B."/>
            <person name="Wiebenga A."/>
            <person name="De vries R.P."/>
            <person name="Grigoriev I.V."/>
            <person name="Mortensen U.H."/>
            <person name="Andersen M.R."/>
            <person name="Baker S.E."/>
        </authorList>
    </citation>
    <scope>NUCLEOTIDE SEQUENCE</scope>
    <source>
        <strain evidence="1">CBS 121060</strain>
    </source>
</reference>
<dbReference type="EMBL" id="KZ825003">
    <property type="protein sequence ID" value="RAH64898.1"/>
    <property type="molecule type" value="Genomic_DNA"/>
</dbReference>
<gene>
    <name evidence="1" type="ORF">BO66DRAFT_443543</name>
</gene>
<accession>A0ACD1GU62</accession>
<proteinExistence type="predicted"/>